<accession>E5A758</accession>
<proteinExistence type="predicted"/>
<dbReference type="AlphaFoldDB" id="E5A758"/>
<gene>
    <name evidence="3" type="ORF">LEMA_uP086920.1</name>
</gene>
<dbReference type="Proteomes" id="UP000002668">
    <property type="component" value="Genome"/>
</dbReference>
<evidence type="ECO:0000313" key="3">
    <source>
        <dbReference type="EMBL" id="CBX99453.1"/>
    </source>
</evidence>
<feature type="signal peptide" evidence="2">
    <location>
        <begin position="1"/>
        <end position="17"/>
    </location>
</feature>
<keyword evidence="2" id="KW-0732">Signal</keyword>
<feature type="chain" id="PRO_5003193450" evidence="2">
    <location>
        <begin position="18"/>
        <end position="84"/>
    </location>
</feature>
<protein>
    <submittedName>
        <fullName evidence="3">Uncharacterized protein</fullName>
    </submittedName>
</protein>
<keyword evidence="4" id="KW-1185">Reference proteome</keyword>
<evidence type="ECO:0000256" key="2">
    <source>
        <dbReference type="SAM" id="SignalP"/>
    </source>
</evidence>
<name>E5A758_LEPMJ</name>
<dbReference type="HOGENOM" id="CLU_2527892_0_0_1"/>
<dbReference type="InParanoid" id="E5A758"/>
<dbReference type="VEuPathDB" id="FungiDB:LEMA_uP086920.1"/>
<organism evidence="3 4">
    <name type="scientific">Leptosphaeria maculans (strain JN3 / isolate v23.1.3 / race Av1-4-5-6-7-8)</name>
    <name type="common">Blackleg fungus</name>
    <name type="synonym">Phoma lingam</name>
    <dbReference type="NCBI Taxonomy" id="985895"/>
    <lineage>
        <taxon>Eukaryota</taxon>
        <taxon>Fungi</taxon>
        <taxon>Dikarya</taxon>
        <taxon>Ascomycota</taxon>
        <taxon>Pezizomycotina</taxon>
        <taxon>Dothideomycetes</taxon>
        <taxon>Pleosporomycetidae</taxon>
        <taxon>Pleosporales</taxon>
        <taxon>Pleosporineae</taxon>
        <taxon>Leptosphaeriaceae</taxon>
        <taxon>Plenodomus</taxon>
        <taxon>Plenodomus lingam/Leptosphaeria maculans species complex</taxon>
    </lineage>
</organism>
<feature type="region of interest" description="Disordered" evidence="1">
    <location>
        <begin position="33"/>
        <end position="84"/>
    </location>
</feature>
<feature type="compositionally biased region" description="Gly residues" evidence="1">
    <location>
        <begin position="46"/>
        <end position="69"/>
    </location>
</feature>
<reference evidence="4" key="1">
    <citation type="journal article" date="2011" name="Nat. Commun.">
        <title>Effector diversification within compartments of the Leptosphaeria maculans genome affected by Repeat-Induced Point mutations.</title>
        <authorList>
            <person name="Rouxel T."/>
            <person name="Grandaubert J."/>
            <person name="Hane J.K."/>
            <person name="Hoede C."/>
            <person name="van de Wouw A.P."/>
            <person name="Couloux A."/>
            <person name="Dominguez V."/>
            <person name="Anthouard V."/>
            <person name="Bally P."/>
            <person name="Bourras S."/>
            <person name="Cozijnsen A.J."/>
            <person name="Ciuffetti L.M."/>
            <person name="Degrave A."/>
            <person name="Dilmaghani A."/>
            <person name="Duret L."/>
            <person name="Fudal I."/>
            <person name="Goodwin S.B."/>
            <person name="Gout L."/>
            <person name="Glaser N."/>
            <person name="Linglin J."/>
            <person name="Kema G.H.J."/>
            <person name="Lapalu N."/>
            <person name="Lawrence C.B."/>
            <person name="May K."/>
            <person name="Meyer M."/>
            <person name="Ollivier B."/>
            <person name="Poulain J."/>
            <person name="Schoch C.L."/>
            <person name="Simon A."/>
            <person name="Spatafora J.W."/>
            <person name="Stachowiak A."/>
            <person name="Turgeon B.G."/>
            <person name="Tyler B.M."/>
            <person name="Vincent D."/>
            <person name="Weissenbach J."/>
            <person name="Amselem J."/>
            <person name="Quesneville H."/>
            <person name="Oliver R.P."/>
            <person name="Wincker P."/>
            <person name="Balesdent M.-H."/>
            <person name="Howlett B.J."/>
        </authorList>
    </citation>
    <scope>NUCLEOTIDE SEQUENCE [LARGE SCALE GENOMIC DNA]</scope>
    <source>
        <strain evidence="4">JN3 / isolate v23.1.3 / race Av1-4-5-6-7-8</strain>
    </source>
</reference>
<sequence length="84" mass="8257">MGMGMGMLFFFFLPCTGGFMGKETAGLGLDGGLGLPVPSSDESQSLGGGGIDGGDGGDGGMERGTGLLGGARNMADGTLMFNFP</sequence>
<dbReference type="EMBL" id="FP929136">
    <property type="protein sequence ID" value="CBX99453.1"/>
    <property type="molecule type" value="Genomic_DNA"/>
</dbReference>
<evidence type="ECO:0000313" key="4">
    <source>
        <dbReference type="Proteomes" id="UP000002668"/>
    </source>
</evidence>
<evidence type="ECO:0000256" key="1">
    <source>
        <dbReference type="SAM" id="MobiDB-lite"/>
    </source>
</evidence>